<dbReference type="RefSeq" id="WP_338684412.1">
    <property type="nucleotide sequence ID" value="NZ_AP024702.1"/>
</dbReference>
<keyword evidence="1" id="KW-0812">Transmembrane</keyword>
<keyword evidence="3" id="KW-1185">Reference proteome</keyword>
<protein>
    <submittedName>
        <fullName evidence="2">PMT family glycosyltransferase 4-amino-4-deoxy-L-arabinose transferase</fullName>
    </submittedName>
</protein>
<gene>
    <name evidence="2" type="ORF">HAHE_22020</name>
</gene>
<dbReference type="Proteomes" id="UP001374893">
    <property type="component" value="Chromosome"/>
</dbReference>
<proteinExistence type="predicted"/>
<name>A0ABM7RAB1_9BACT</name>
<organism evidence="2 3">
    <name type="scientific">Haloferula helveola</name>
    <dbReference type="NCBI Taxonomy" id="490095"/>
    <lineage>
        <taxon>Bacteria</taxon>
        <taxon>Pseudomonadati</taxon>
        <taxon>Verrucomicrobiota</taxon>
        <taxon>Verrucomicrobiia</taxon>
        <taxon>Verrucomicrobiales</taxon>
        <taxon>Verrucomicrobiaceae</taxon>
        <taxon>Haloferula</taxon>
    </lineage>
</organism>
<evidence type="ECO:0000313" key="2">
    <source>
        <dbReference type="EMBL" id="BCX48294.1"/>
    </source>
</evidence>
<sequence length="597" mass="64527">MILGAIGLQILCAKSFSACGILALSWVGTLGIVIVSAVATTWIIRGASHGEIQRFVAPWKSCVPWIFVLLLVLQLSLYPPMMSDSLSYRLPRIFLALQAGHTGEVASPDVRMNTMPWGWESLALPFALVNWIGGARLINLACWCLAYQLVTFLAAGRGISNSKARWIGLALCSAPFLLLQGSSTANDLFASVMLLAGGALMFSFRGHLGPVPVLGSLLGLLLASSAKPQFLTLGLPWLFWWATAPGQPWKQVRWQWLAAACPVFVAVSPLPLLFTQLLQTGALGGDAVGGGESSGWVTMVGAGLLQSTVAQAQLPVFPGADWLSGQIGSLPILSSISQSLPKFEPRVTTVPLIDEASFGAIHFSILVVWLWMGVVRCGRFGWVWLACVTAAFLFACSQVFVATMGRSFAGYGFALFPLAILGASRMSGSRWFRSLCGVAILTGFATLVVNPSAPLWPARDFRARAESAGSEALVSKLDKYLSYQERARTGRGILSPVPGGEPVAILVRPVTPILALWQPDWRSHQIDYVNHLPVEDFLKSDRNWLVVAANAEQSHPSAFALYSSLPGWSVVSEQTYLPNIRQGGETWRLYRRSNIGD</sequence>
<feature type="transmembrane region" description="Helical" evidence="1">
    <location>
        <begin position="131"/>
        <end position="154"/>
    </location>
</feature>
<reference evidence="2 3" key="1">
    <citation type="submission" date="2021-06" db="EMBL/GenBank/DDBJ databases">
        <title>Complete genome of Haloferula helveola possessing various polysaccharide degrading enzymes.</title>
        <authorList>
            <person name="Takami H."/>
            <person name="Huang C."/>
            <person name="Hamasaki K."/>
        </authorList>
    </citation>
    <scope>NUCLEOTIDE SEQUENCE [LARGE SCALE GENOMIC DNA]</scope>
    <source>
        <strain evidence="2 3">CN-1</strain>
    </source>
</reference>
<evidence type="ECO:0000313" key="3">
    <source>
        <dbReference type="Proteomes" id="UP001374893"/>
    </source>
</evidence>
<feature type="transmembrane region" description="Helical" evidence="1">
    <location>
        <begin position="27"/>
        <end position="44"/>
    </location>
</feature>
<feature type="transmembrane region" description="Helical" evidence="1">
    <location>
        <begin position="380"/>
        <end position="401"/>
    </location>
</feature>
<feature type="transmembrane region" description="Helical" evidence="1">
    <location>
        <begin position="431"/>
        <end position="449"/>
    </location>
</feature>
<dbReference type="EMBL" id="AP024702">
    <property type="protein sequence ID" value="BCX48294.1"/>
    <property type="molecule type" value="Genomic_DNA"/>
</dbReference>
<feature type="transmembrane region" description="Helical" evidence="1">
    <location>
        <begin position="408"/>
        <end position="425"/>
    </location>
</feature>
<feature type="transmembrane region" description="Helical" evidence="1">
    <location>
        <begin position="56"/>
        <end position="78"/>
    </location>
</feature>
<keyword evidence="1" id="KW-0472">Membrane</keyword>
<evidence type="ECO:0000256" key="1">
    <source>
        <dbReference type="SAM" id="Phobius"/>
    </source>
</evidence>
<feature type="transmembrane region" description="Helical" evidence="1">
    <location>
        <begin position="356"/>
        <end position="374"/>
    </location>
</feature>
<keyword evidence="1" id="KW-1133">Transmembrane helix</keyword>
<feature type="transmembrane region" description="Helical" evidence="1">
    <location>
        <begin position="254"/>
        <end position="274"/>
    </location>
</feature>
<feature type="transmembrane region" description="Helical" evidence="1">
    <location>
        <begin position="166"/>
        <end position="182"/>
    </location>
</feature>
<accession>A0ABM7RAB1</accession>